<dbReference type="PANTHER" id="PTHR43335">
    <property type="entry name" value="ABC TRANSPORTER, ATP-BINDING PROTEIN"/>
    <property type="match status" value="1"/>
</dbReference>
<comment type="caution">
    <text evidence="6">The sequence shown here is derived from an EMBL/GenBank/DDBJ whole genome shotgun (WGS) entry which is preliminary data.</text>
</comment>
<dbReference type="EMBL" id="PSVT01000027">
    <property type="protein sequence ID" value="PPH75198.1"/>
    <property type="molecule type" value="Genomic_DNA"/>
</dbReference>
<keyword evidence="3" id="KW-0547">Nucleotide-binding</keyword>
<dbReference type="InterPro" id="IPR027417">
    <property type="entry name" value="P-loop_NTPase"/>
</dbReference>
<dbReference type="Pfam" id="PF00005">
    <property type="entry name" value="ABC_tran"/>
    <property type="match status" value="1"/>
</dbReference>
<comment type="similarity">
    <text evidence="1">Belongs to the ABC transporter superfamily.</text>
</comment>
<evidence type="ECO:0000313" key="6">
    <source>
        <dbReference type="EMBL" id="PPF15921.1"/>
    </source>
</evidence>
<dbReference type="SMART" id="SM00382">
    <property type="entry name" value="AAA"/>
    <property type="match status" value="1"/>
</dbReference>
<reference evidence="8 9" key="1">
    <citation type="submission" date="2018-02" db="EMBL/GenBank/DDBJ databases">
        <title>Bacteriophage NCPPB3778 and a type I-E CRISPR drive the evolution of the US Biological Select Agent, Rathayibacter toxicus.</title>
        <authorList>
            <person name="Davis E.W.II."/>
            <person name="Tabima J.F."/>
            <person name="Weisberg A.J."/>
            <person name="Lopes L.D."/>
            <person name="Wiseman M.S."/>
            <person name="Wiseman M.S."/>
            <person name="Pupko T."/>
            <person name="Belcher M.S."/>
            <person name="Sechler A.J."/>
            <person name="Tancos M.A."/>
            <person name="Schroeder B.K."/>
            <person name="Murray T.D."/>
            <person name="Luster D.G."/>
            <person name="Schneider W.L."/>
            <person name="Rogers E."/>
            <person name="Andreote F.D."/>
            <person name="Grunwald N.J."/>
            <person name="Putnam M.L."/>
            <person name="Chang J.H."/>
        </authorList>
    </citation>
    <scope>NUCLEOTIDE SEQUENCE [LARGE SCALE GENOMIC DNA]</scope>
    <source>
        <strain evidence="7 9">AY1D6</strain>
        <strain evidence="6 8">AY1I9</strain>
    </source>
</reference>
<gene>
    <name evidence="6" type="ORF">C5C04_01505</name>
    <name evidence="7" type="ORF">C5C40_11860</name>
</gene>
<dbReference type="PROSITE" id="PS50893">
    <property type="entry name" value="ABC_TRANSPORTER_2"/>
    <property type="match status" value="1"/>
</dbReference>
<dbReference type="Proteomes" id="UP000237881">
    <property type="component" value="Unassembled WGS sequence"/>
</dbReference>
<dbReference type="GO" id="GO:0005524">
    <property type="term" value="F:ATP binding"/>
    <property type="evidence" value="ECO:0007669"/>
    <property type="project" value="UniProtKB-KW"/>
</dbReference>
<dbReference type="Gene3D" id="3.40.50.300">
    <property type="entry name" value="P-loop containing nucleotide triphosphate hydrolases"/>
    <property type="match status" value="1"/>
</dbReference>
<sequence>MQPSSEVQSRSSVLVRADGATVRFGSFTALERVDCSFAGTGVHGLIGVNGAGKTTLIHALLGLIPVTSGRIERGSGEIAYCPDTPSFEPFLTPLEVMAQSVRLGAPASGVATRRAIRDLLARVGLQDAARRRVGGFSRGMKQRLGIAAALVRRPSLLILDEPTSALDPVGREAILEIVRSLGREMCVVISSHILTDVDSVADRLVVLDHGHLVFAGDKGAFIESASVRSSIVVSSFEDAAAFRARLATAGVRSEPALGSVRELLVPMGSVEPLLAVIARSSGDIRSISFGENSLQQAFMNRIGALAEAGAGERS</sequence>
<name>A0ABD6WC39_RATRA</name>
<evidence type="ECO:0000256" key="3">
    <source>
        <dbReference type="ARBA" id="ARBA00022741"/>
    </source>
</evidence>
<accession>A0ABD6WC39</accession>
<evidence type="ECO:0000256" key="1">
    <source>
        <dbReference type="ARBA" id="ARBA00005417"/>
    </source>
</evidence>
<evidence type="ECO:0000313" key="8">
    <source>
        <dbReference type="Proteomes" id="UP000237881"/>
    </source>
</evidence>
<evidence type="ECO:0000256" key="4">
    <source>
        <dbReference type="ARBA" id="ARBA00022840"/>
    </source>
</evidence>
<dbReference type="InterPro" id="IPR003593">
    <property type="entry name" value="AAA+_ATPase"/>
</dbReference>
<evidence type="ECO:0000313" key="7">
    <source>
        <dbReference type="EMBL" id="PPH75198.1"/>
    </source>
</evidence>
<dbReference type="SUPFAM" id="SSF52540">
    <property type="entry name" value="P-loop containing nucleoside triphosphate hydrolases"/>
    <property type="match status" value="1"/>
</dbReference>
<proteinExistence type="inferred from homology"/>
<protein>
    <submittedName>
        <fullName evidence="6">ABC transporter ATP-binding protein</fullName>
    </submittedName>
</protein>
<evidence type="ECO:0000313" key="9">
    <source>
        <dbReference type="Proteomes" id="UP000239698"/>
    </source>
</evidence>
<dbReference type="AlphaFoldDB" id="A0ABD6WC39"/>
<keyword evidence="4 6" id="KW-0067">ATP-binding</keyword>
<dbReference type="InterPro" id="IPR003439">
    <property type="entry name" value="ABC_transporter-like_ATP-bd"/>
</dbReference>
<evidence type="ECO:0000259" key="5">
    <source>
        <dbReference type="PROSITE" id="PS50893"/>
    </source>
</evidence>
<evidence type="ECO:0000256" key="2">
    <source>
        <dbReference type="ARBA" id="ARBA00022448"/>
    </source>
</evidence>
<dbReference type="RefSeq" id="WP_097166518.1">
    <property type="nucleotide sequence ID" value="NZ_PSUF01000005.1"/>
</dbReference>
<dbReference type="EMBL" id="PSUL01000002">
    <property type="protein sequence ID" value="PPF15921.1"/>
    <property type="molecule type" value="Genomic_DNA"/>
</dbReference>
<dbReference type="Proteomes" id="UP000239698">
    <property type="component" value="Unassembled WGS sequence"/>
</dbReference>
<keyword evidence="2" id="KW-0813">Transport</keyword>
<organism evidence="6 8">
    <name type="scientific">Rathayibacter rathayi</name>
    <name type="common">Corynebacterium rathayi</name>
    <dbReference type="NCBI Taxonomy" id="33887"/>
    <lineage>
        <taxon>Bacteria</taxon>
        <taxon>Bacillati</taxon>
        <taxon>Actinomycetota</taxon>
        <taxon>Actinomycetes</taxon>
        <taxon>Micrococcales</taxon>
        <taxon>Microbacteriaceae</taxon>
        <taxon>Rathayibacter</taxon>
    </lineage>
</organism>
<feature type="domain" description="ABC transporter" evidence="5">
    <location>
        <begin position="15"/>
        <end position="234"/>
    </location>
</feature>
<keyword evidence="9" id="KW-1185">Reference proteome</keyword>
<dbReference type="KEGG" id="rry:C1O28_03800"/>